<dbReference type="OrthoDB" id="69550at2759"/>
<evidence type="ECO:0000259" key="2">
    <source>
        <dbReference type="Pfam" id="PF14615"/>
    </source>
</evidence>
<comment type="caution">
    <text evidence="3">The sequence shown here is derived from an EMBL/GenBank/DDBJ whole genome shotgun (WGS) entry which is preliminary data.</text>
</comment>
<dbReference type="Proteomes" id="UP001149813">
    <property type="component" value="Unassembled WGS sequence"/>
</dbReference>
<dbReference type="InterPro" id="IPR028217">
    <property type="entry name" value="Rsa3_C"/>
</dbReference>
<dbReference type="Pfam" id="PF14615">
    <property type="entry name" value="Rsa3"/>
    <property type="match status" value="1"/>
</dbReference>
<feature type="compositionally biased region" description="Acidic residues" evidence="1">
    <location>
        <begin position="94"/>
        <end position="109"/>
    </location>
</feature>
<feature type="domain" description="Ribosome-assembly protein 3 C-terminal" evidence="2">
    <location>
        <begin position="162"/>
        <end position="206"/>
    </location>
</feature>
<name>A0A9W7Y1V9_9FUNG</name>
<dbReference type="EMBL" id="JANBOJ010000065">
    <property type="protein sequence ID" value="KAJ1723471.1"/>
    <property type="molecule type" value="Genomic_DNA"/>
</dbReference>
<reference evidence="3" key="1">
    <citation type="submission" date="2022-07" db="EMBL/GenBank/DDBJ databases">
        <title>Phylogenomic reconstructions and comparative analyses of Kickxellomycotina fungi.</title>
        <authorList>
            <person name="Reynolds N.K."/>
            <person name="Stajich J.E."/>
            <person name="Barry K."/>
            <person name="Grigoriev I.V."/>
            <person name="Crous P."/>
            <person name="Smith M.E."/>
        </authorList>
    </citation>
    <scope>NUCLEOTIDE SEQUENCE</scope>
    <source>
        <strain evidence="3">NBRC 32514</strain>
    </source>
</reference>
<keyword evidence="4" id="KW-1185">Reference proteome</keyword>
<evidence type="ECO:0000313" key="3">
    <source>
        <dbReference type="EMBL" id="KAJ1723471.1"/>
    </source>
</evidence>
<feature type="compositionally biased region" description="Basic and acidic residues" evidence="1">
    <location>
        <begin position="16"/>
        <end position="70"/>
    </location>
</feature>
<dbReference type="AlphaFoldDB" id="A0A9W7Y1V9"/>
<evidence type="ECO:0000313" key="4">
    <source>
        <dbReference type="Proteomes" id="UP001149813"/>
    </source>
</evidence>
<proteinExistence type="predicted"/>
<gene>
    <name evidence="3" type="ORF">LPJ53_002179</name>
</gene>
<protein>
    <recommendedName>
        <fullName evidence="2">Ribosome-assembly protein 3 C-terminal domain-containing protein</fullName>
    </recommendedName>
</protein>
<accession>A0A9W7Y1V9</accession>
<sequence length="219" mass="24766">MGSSSKESGTKSKRSSKSEKSSKKEKSVKDKASKKEESVDDKVDKASKKEKKDKSKKKEKERKEKDDDKKKKTKTKSKDKKRRSSISSISADDTASEAESTDSSSDSESEIDRLEGQQKEAELLVRDIETGLENYVATNLDMVRHMQLNTEETVDQRIQKKFKEIYMDYVATGFGADLDLLRKESEIDDDGLEMLIDVLETGTLSFKPADQKMIVDELS</sequence>
<feature type="region of interest" description="Disordered" evidence="1">
    <location>
        <begin position="1"/>
        <end position="118"/>
    </location>
</feature>
<organism evidence="3 4">
    <name type="scientific">Coemansia erecta</name>
    <dbReference type="NCBI Taxonomy" id="147472"/>
    <lineage>
        <taxon>Eukaryota</taxon>
        <taxon>Fungi</taxon>
        <taxon>Fungi incertae sedis</taxon>
        <taxon>Zoopagomycota</taxon>
        <taxon>Kickxellomycotina</taxon>
        <taxon>Kickxellomycetes</taxon>
        <taxon>Kickxellales</taxon>
        <taxon>Kickxellaceae</taxon>
        <taxon>Coemansia</taxon>
    </lineage>
</organism>
<evidence type="ECO:0000256" key="1">
    <source>
        <dbReference type="SAM" id="MobiDB-lite"/>
    </source>
</evidence>
<feature type="compositionally biased region" description="Basic residues" evidence="1">
    <location>
        <begin position="71"/>
        <end position="84"/>
    </location>
</feature>